<feature type="compositionally biased region" description="Polar residues" evidence="1">
    <location>
        <begin position="30"/>
        <end position="43"/>
    </location>
</feature>
<sequence>MGSVGTRTYQFHPARVNRQERPTNIRDNHFPSSRPHTTIATTSRPPYSISWDWRLRCETDPSRPRQLGRPLAGISNQTNGTLAFQPRKPGADFVRIQWSDNHLPWRRCATSPSKAQSSLTEAQSINESALTKPRRFRMGAFRYDRNRSINLPPTNLTSCPHSRLVRKKLGDFTQTGKRLFGTRWTNYWNPDSLGKLSTRIGWQMWWWSPKKKGSDECVLITPISTMHAQKTTVGNQASILVYFPN</sequence>
<protein>
    <submittedName>
        <fullName evidence="2">Uncharacterized protein</fullName>
    </submittedName>
</protein>
<evidence type="ECO:0000256" key="1">
    <source>
        <dbReference type="SAM" id="MobiDB-lite"/>
    </source>
</evidence>
<feature type="region of interest" description="Disordered" evidence="1">
    <location>
        <begin position="61"/>
        <end position="86"/>
    </location>
</feature>
<name>A0A438DZG6_VITVI</name>
<comment type="caution">
    <text evidence="2">The sequence shown here is derived from an EMBL/GenBank/DDBJ whole genome shotgun (WGS) entry which is preliminary data.</text>
</comment>
<organism evidence="2 3">
    <name type="scientific">Vitis vinifera</name>
    <name type="common">Grape</name>
    <dbReference type="NCBI Taxonomy" id="29760"/>
    <lineage>
        <taxon>Eukaryota</taxon>
        <taxon>Viridiplantae</taxon>
        <taxon>Streptophyta</taxon>
        <taxon>Embryophyta</taxon>
        <taxon>Tracheophyta</taxon>
        <taxon>Spermatophyta</taxon>
        <taxon>Magnoliopsida</taxon>
        <taxon>eudicotyledons</taxon>
        <taxon>Gunneridae</taxon>
        <taxon>Pentapetalae</taxon>
        <taxon>rosids</taxon>
        <taxon>Vitales</taxon>
        <taxon>Vitaceae</taxon>
        <taxon>Viteae</taxon>
        <taxon>Vitis</taxon>
    </lineage>
</organism>
<dbReference type="Proteomes" id="UP000288805">
    <property type="component" value="Unassembled WGS sequence"/>
</dbReference>
<gene>
    <name evidence="2" type="ORF">CK203_101631</name>
</gene>
<dbReference type="AlphaFoldDB" id="A0A438DZG6"/>
<dbReference type="EMBL" id="QGNW01001455">
    <property type="protein sequence ID" value="RVW40718.1"/>
    <property type="molecule type" value="Genomic_DNA"/>
</dbReference>
<feature type="region of interest" description="Disordered" evidence="1">
    <location>
        <begin position="19"/>
        <end position="43"/>
    </location>
</feature>
<reference evidence="2 3" key="1">
    <citation type="journal article" date="2018" name="PLoS Genet.">
        <title>Population sequencing reveals clonal diversity and ancestral inbreeding in the grapevine cultivar Chardonnay.</title>
        <authorList>
            <person name="Roach M.J."/>
            <person name="Johnson D.L."/>
            <person name="Bohlmann J."/>
            <person name="van Vuuren H.J."/>
            <person name="Jones S.J."/>
            <person name="Pretorius I.S."/>
            <person name="Schmidt S.A."/>
            <person name="Borneman A.R."/>
        </authorList>
    </citation>
    <scope>NUCLEOTIDE SEQUENCE [LARGE SCALE GENOMIC DNA]</scope>
    <source>
        <strain evidence="3">cv. Chardonnay</strain>
        <tissue evidence="2">Leaf</tissue>
    </source>
</reference>
<proteinExistence type="predicted"/>
<feature type="compositionally biased region" description="Basic and acidic residues" evidence="1">
    <location>
        <begin position="19"/>
        <end position="29"/>
    </location>
</feature>
<evidence type="ECO:0000313" key="2">
    <source>
        <dbReference type="EMBL" id="RVW40718.1"/>
    </source>
</evidence>
<accession>A0A438DZG6</accession>
<evidence type="ECO:0000313" key="3">
    <source>
        <dbReference type="Proteomes" id="UP000288805"/>
    </source>
</evidence>